<feature type="region of interest" description="Disordered" evidence="1">
    <location>
        <begin position="225"/>
        <end position="260"/>
    </location>
</feature>
<sequence>YGQAVESVIVRLPLNDKVFRDVDFPVNIPHDNFFDCIFAIMAVDRATAELGWKSNNEPNFGPVHRLATDNSDDLDGAFRTLLRKMNQTRRQEDVIMEIKHLNPTPIEAQRRGSNNNWAADSVYRAELRLIQEKLSCGVHAGPNRWCYMTSEKPDEHIALGYEEICLWARSIHDNDSDPDCLLPPRCLRLPGVSPTAGHVRANTISKPSIPPIHVNINNAPLLPKANINQTAPGPSARNLKRTHSVVSTEESSDSDGDSDEEALRLSDVIHRLHRKFPLLNFPQYMPLLKQEGIIYAETVANFSEDFYTDLGLTEGAVGQFLSSVKRILGSEKREKKRVRAYSRQYSVEI</sequence>
<reference evidence="3" key="1">
    <citation type="submission" date="2014-04" db="EMBL/GenBank/DDBJ databases">
        <title>Evolutionary Origins and Diversification of the Mycorrhizal Mutualists.</title>
        <authorList>
            <consortium name="DOE Joint Genome Institute"/>
            <consortium name="Mycorrhizal Genomics Consortium"/>
            <person name="Kohler A."/>
            <person name="Kuo A."/>
            <person name="Nagy L.G."/>
            <person name="Floudas D."/>
            <person name="Copeland A."/>
            <person name="Barry K.W."/>
            <person name="Cichocki N."/>
            <person name="Veneault-Fourrey C."/>
            <person name="LaButti K."/>
            <person name="Lindquist E.A."/>
            <person name="Lipzen A."/>
            <person name="Lundell T."/>
            <person name="Morin E."/>
            <person name="Murat C."/>
            <person name="Riley R."/>
            <person name="Ohm R."/>
            <person name="Sun H."/>
            <person name="Tunlid A."/>
            <person name="Henrissat B."/>
            <person name="Grigoriev I.V."/>
            <person name="Hibbett D.S."/>
            <person name="Martin F."/>
        </authorList>
    </citation>
    <scope>NUCLEOTIDE SEQUENCE [LARGE SCALE GENOMIC DNA]</scope>
    <source>
        <strain evidence="3">FD-334 SS-4</strain>
    </source>
</reference>
<dbReference type="Proteomes" id="UP000054270">
    <property type="component" value="Unassembled WGS sequence"/>
</dbReference>
<evidence type="ECO:0000256" key="1">
    <source>
        <dbReference type="SAM" id="MobiDB-lite"/>
    </source>
</evidence>
<proteinExistence type="predicted"/>
<evidence type="ECO:0000313" key="3">
    <source>
        <dbReference type="Proteomes" id="UP000054270"/>
    </source>
</evidence>
<gene>
    <name evidence="2" type="ORF">HYPSUDRAFT_152273</name>
</gene>
<feature type="compositionally biased region" description="Acidic residues" evidence="1">
    <location>
        <begin position="250"/>
        <end position="260"/>
    </location>
</feature>
<evidence type="ECO:0000313" key="2">
    <source>
        <dbReference type="EMBL" id="KJA12722.1"/>
    </source>
</evidence>
<name>A0A0D2KDY1_HYPSF</name>
<dbReference type="AlphaFoldDB" id="A0A0D2KDY1"/>
<dbReference type="EMBL" id="KN817957">
    <property type="protein sequence ID" value="KJA12722.1"/>
    <property type="molecule type" value="Genomic_DNA"/>
</dbReference>
<feature type="non-terminal residue" evidence="2">
    <location>
        <position position="1"/>
    </location>
</feature>
<evidence type="ECO:0008006" key="4">
    <source>
        <dbReference type="Google" id="ProtNLM"/>
    </source>
</evidence>
<keyword evidence="3" id="KW-1185">Reference proteome</keyword>
<organism evidence="2 3">
    <name type="scientific">Hypholoma sublateritium (strain FD-334 SS-4)</name>
    <dbReference type="NCBI Taxonomy" id="945553"/>
    <lineage>
        <taxon>Eukaryota</taxon>
        <taxon>Fungi</taxon>
        <taxon>Dikarya</taxon>
        <taxon>Basidiomycota</taxon>
        <taxon>Agaricomycotina</taxon>
        <taxon>Agaricomycetes</taxon>
        <taxon>Agaricomycetidae</taxon>
        <taxon>Agaricales</taxon>
        <taxon>Agaricineae</taxon>
        <taxon>Strophariaceae</taxon>
        <taxon>Hypholoma</taxon>
    </lineage>
</organism>
<accession>A0A0D2KDY1</accession>
<dbReference type="OrthoDB" id="2677451at2759"/>
<protein>
    <recommendedName>
        <fullName evidence="4">SAM domain-containing protein</fullName>
    </recommendedName>
</protein>